<proteinExistence type="predicted"/>
<evidence type="ECO:0000313" key="3">
    <source>
        <dbReference type="Proteomes" id="UP001079657"/>
    </source>
</evidence>
<dbReference type="InterPro" id="IPR025164">
    <property type="entry name" value="Toastrack_DUF4097"/>
</dbReference>
<accession>A0ABT4CQW4</accession>
<dbReference type="PROSITE" id="PS51257">
    <property type="entry name" value="PROKAR_LIPOPROTEIN"/>
    <property type="match status" value="1"/>
</dbReference>
<name>A0ABT4CQW4_9CLOT</name>
<protein>
    <submittedName>
        <fullName evidence="2">DUF4097 family beta strand repeat-containing protein</fullName>
    </submittedName>
</protein>
<reference evidence="2" key="1">
    <citation type="submission" date="2022-12" db="EMBL/GenBank/DDBJ databases">
        <authorList>
            <person name="Wang J."/>
        </authorList>
    </citation>
    <scope>NUCLEOTIDE SEQUENCE</scope>
    <source>
        <strain evidence="2">HY-42-06</strain>
    </source>
</reference>
<organism evidence="2 3">
    <name type="scientific">Clostridium ganghwense</name>
    <dbReference type="NCBI Taxonomy" id="312089"/>
    <lineage>
        <taxon>Bacteria</taxon>
        <taxon>Bacillati</taxon>
        <taxon>Bacillota</taxon>
        <taxon>Clostridia</taxon>
        <taxon>Eubacteriales</taxon>
        <taxon>Clostridiaceae</taxon>
        <taxon>Clostridium</taxon>
    </lineage>
</organism>
<sequence>MNIKKIAAGLLGITLVALTLGGCSSTKKVSGQETQLFETKNEVVEKSKEIIIDNSSVKVNIVANQRKKNDIEAYLHGKMLLEEGAVQPKLNISTEGDKVILKVEKDSKLDAAIKESSLVVDIYVPDTYKETVSVKSTSGNVIMSLPETVEFTLNAKTASGEIKNTLPITVEGEQTKTELKGKVKSGATKINIEVAEGNIELNQSK</sequence>
<keyword evidence="3" id="KW-1185">Reference proteome</keyword>
<evidence type="ECO:0000313" key="2">
    <source>
        <dbReference type="EMBL" id="MCY6371447.1"/>
    </source>
</evidence>
<comment type="caution">
    <text evidence="2">The sequence shown here is derived from an EMBL/GenBank/DDBJ whole genome shotgun (WGS) entry which is preliminary data.</text>
</comment>
<dbReference type="RefSeq" id="WP_268050308.1">
    <property type="nucleotide sequence ID" value="NZ_JAPQES010000004.1"/>
</dbReference>
<dbReference type="EMBL" id="JAPQES010000004">
    <property type="protein sequence ID" value="MCY6371447.1"/>
    <property type="molecule type" value="Genomic_DNA"/>
</dbReference>
<dbReference type="Proteomes" id="UP001079657">
    <property type="component" value="Unassembled WGS sequence"/>
</dbReference>
<dbReference type="Pfam" id="PF13349">
    <property type="entry name" value="DUF4097"/>
    <property type="match status" value="1"/>
</dbReference>
<evidence type="ECO:0000259" key="1">
    <source>
        <dbReference type="Pfam" id="PF13349"/>
    </source>
</evidence>
<feature type="domain" description="DUF4097" evidence="1">
    <location>
        <begin position="126"/>
        <end position="201"/>
    </location>
</feature>
<gene>
    <name evidence="2" type="ORF">OXH55_12425</name>
</gene>